<reference evidence="1 2" key="1">
    <citation type="journal article" date="2014" name="Agronomy (Basel)">
        <title>A Draft Genome Sequence for Ensete ventricosum, the Drought-Tolerant Tree Against Hunger.</title>
        <authorList>
            <person name="Harrison J."/>
            <person name="Moore K.A."/>
            <person name="Paszkiewicz K."/>
            <person name="Jones T."/>
            <person name="Grant M."/>
            <person name="Ambacheew D."/>
            <person name="Muzemil S."/>
            <person name="Studholme D.J."/>
        </authorList>
    </citation>
    <scope>NUCLEOTIDE SEQUENCE [LARGE SCALE GENOMIC DNA]</scope>
</reference>
<name>A0A426ZQ74_ENSVE</name>
<sequence length="306" mass="33539">MILELFGDSDYEGWSLRATSMAVIAAAWSSNSVLLAKEEVEGRAEAGCLYAMASIGYEAAGAEEPEAEEELVLVEEGQYLLQRLLPSVPIGPELLAPMVKPLSNLLILFILLVCLTIEGRQISNRAFRLPQLCFYRNRRYRLDQPRFSCGRSSTSLTAEIHYCSFSSCDCYPLVVGRSLGGGHPCQAIATLVSLLPLCHQPLLQNLTVVALQEAIETYLVGLFEDHQNRFPIIRPLSIISRCSTLPPSREPTTVVSRCFPIVVALLPIVRPHVATCDPTSCVTSVLAGPLLFVAKSDLWPIAPSPR</sequence>
<dbReference type="Proteomes" id="UP000287651">
    <property type="component" value="Unassembled WGS sequence"/>
</dbReference>
<proteinExistence type="predicted"/>
<comment type="caution">
    <text evidence="1">The sequence shown here is derived from an EMBL/GenBank/DDBJ whole genome shotgun (WGS) entry which is preliminary data.</text>
</comment>
<protein>
    <submittedName>
        <fullName evidence="1">Uncharacterized protein</fullName>
    </submittedName>
</protein>
<evidence type="ECO:0000313" key="2">
    <source>
        <dbReference type="Proteomes" id="UP000287651"/>
    </source>
</evidence>
<evidence type="ECO:0000313" key="1">
    <source>
        <dbReference type="EMBL" id="RRT66146.1"/>
    </source>
</evidence>
<organism evidence="1 2">
    <name type="scientific">Ensete ventricosum</name>
    <name type="common">Abyssinian banana</name>
    <name type="synonym">Musa ensete</name>
    <dbReference type="NCBI Taxonomy" id="4639"/>
    <lineage>
        <taxon>Eukaryota</taxon>
        <taxon>Viridiplantae</taxon>
        <taxon>Streptophyta</taxon>
        <taxon>Embryophyta</taxon>
        <taxon>Tracheophyta</taxon>
        <taxon>Spermatophyta</taxon>
        <taxon>Magnoliopsida</taxon>
        <taxon>Liliopsida</taxon>
        <taxon>Zingiberales</taxon>
        <taxon>Musaceae</taxon>
        <taxon>Ensete</taxon>
    </lineage>
</organism>
<dbReference type="AlphaFoldDB" id="A0A426ZQ74"/>
<dbReference type="EMBL" id="AMZH03005548">
    <property type="protein sequence ID" value="RRT66146.1"/>
    <property type="molecule type" value="Genomic_DNA"/>
</dbReference>
<accession>A0A426ZQ74</accession>
<gene>
    <name evidence="1" type="ORF">B296_00018133</name>
</gene>